<dbReference type="EMBL" id="CADCTR010000909">
    <property type="protein sequence ID" value="CAA9271658.1"/>
    <property type="molecule type" value="Genomic_DNA"/>
</dbReference>
<feature type="domain" description="DNA methylase N-4/N-6" evidence="3">
    <location>
        <begin position="46"/>
        <end position="129"/>
    </location>
</feature>
<keyword evidence="2 4" id="KW-0808">Transferase</keyword>
<dbReference type="InterPro" id="IPR029063">
    <property type="entry name" value="SAM-dependent_MTases_sf"/>
</dbReference>
<dbReference type="Pfam" id="PF01555">
    <property type="entry name" value="N6_N4_Mtase"/>
    <property type="match status" value="1"/>
</dbReference>
<name>A0A6J4J9M4_9CHLR</name>
<proteinExistence type="predicted"/>
<dbReference type="GO" id="GO:0008170">
    <property type="term" value="F:N-methyltransferase activity"/>
    <property type="evidence" value="ECO:0007669"/>
    <property type="project" value="InterPro"/>
</dbReference>
<dbReference type="AlphaFoldDB" id="A0A6J4J9M4"/>
<evidence type="ECO:0000259" key="3">
    <source>
        <dbReference type="Pfam" id="PF01555"/>
    </source>
</evidence>
<dbReference type="InterPro" id="IPR002941">
    <property type="entry name" value="DNA_methylase_N4/N6"/>
</dbReference>
<dbReference type="GO" id="GO:0032259">
    <property type="term" value="P:methylation"/>
    <property type="evidence" value="ECO:0007669"/>
    <property type="project" value="UniProtKB-KW"/>
</dbReference>
<reference evidence="4" key="1">
    <citation type="submission" date="2020-02" db="EMBL/GenBank/DDBJ databases">
        <authorList>
            <person name="Meier V. D."/>
        </authorList>
    </citation>
    <scope>NUCLEOTIDE SEQUENCE</scope>
    <source>
        <strain evidence="4">AVDCRST_MAG93</strain>
    </source>
</reference>
<evidence type="ECO:0000313" key="4">
    <source>
        <dbReference type="EMBL" id="CAA9271658.1"/>
    </source>
</evidence>
<dbReference type="Gene3D" id="3.40.50.150">
    <property type="entry name" value="Vaccinia Virus protein VP39"/>
    <property type="match status" value="1"/>
</dbReference>
<evidence type="ECO:0000256" key="1">
    <source>
        <dbReference type="ARBA" id="ARBA00022603"/>
    </source>
</evidence>
<dbReference type="SUPFAM" id="SSF53335">
    <property type="entry name" value="S-adenosyl-L-methionine-dependent methyltransferases"/>
    <property type="match status" value="1"/>
</dbReference>
<organism evidence="4">
    <name type="scientific">uncultured Chloroflexia bacterium</name>
    <dbReference type="NCBI Taxonomy" id="1672391"/>
    <lineage>
        <taxon>Bacteria</taxon>
        <taxon>Bacillati</taxon>
        <taxon>Chloroflexota</taxon>
        <taxon>Chloroflexia</taxon>
        <taxon>environmental samples</taxon>
    </lineage>
</organism>
<gene>
    <name evidence="4" type="ORF">AVDCRST_MAG93-2661</name>
</gene>
<evidence type="ECO:0000256" key="2">
    <source>
        <dbReference type="ARBA" id="ARBA00022679"/>
    </source>
</evidence>
<accession>A0A6J4J9M4</accession>
<dbReference type="EC" id="2.1.1.72" evidence="4"/>
<dbReference type="GO" id="GO:0009007">
    <property type="term" value="F:site-specific DNA-methyltransferase (adenine-specific) activity"/>
    <property type="evidence" value="ECO:0007669"/>
    <property type="project" value="UniProtKB-EC"/>
</dbReference>
<dbReference type="GO" id="GO:0003677">
    <property type="term" value="F:DNA binding"/>
    <property type="evidence" value="ECO:0007669"/>
    <property type="project" value="InterPro"/>
</dbReference>
<sequence length="323" mass="36416">MSTSHRVAPTPTLVDDDELLLRGYTTFTETGLHYHMPRLKRFLSDVKQGIVPQTLWMYQEVGHTQEAKKELLEHVAFKNTGNVLNTVKPTRLLQRILRLATTPKASDIVLDFFAGSASTGHAVLKQNQEDGGNRRFISVQLPEPLPVPEPDLKTIADIGKQRLRNYGQMTSSKEANQFELKQGKQSEDLGFKVYKLDRSNFKAWQDYDGDDLQALQTRFDSIETPLVDHWSPDDLLIEVMLIEGFPLDSRVEPAGDFTANAVQHVTSDAFGHHLYVCLDTNLTEATVERLGGLRPEDIFVCLDSALTVEAKQRLIDICTLRVI</sequence>
<keyword evidence="1 4" id="KW-0489">Methyltransferase</keyword>
<protein>
    <submittedName>
        <fullName evidence="4">Type III restriction-modification system methylation subunit</fullName>
        <ecNumber evidence="4">2.1.1.72</ecNumber>
    </submittedName>
</protein>